<name>A0ABU3CBW2_9FLAO</name>
<dbReference type="RefSeq" id="WP_311535144.1">
    <property type="nucleotide sequence ID" value="NZ_JAVRHQ010000013.1"/>
</dbReference>
<feature type="transmembrane region" description="Helical" evidence="1">
    <location>
        <begin position="16"/>
        <end position="36"/>
    </location>
</feature>
<dbReference type="Proteomes" id="UP001262889">
    <property type="component" value="Unassembled WGS sequence"/>
</dbReference>
<reference evidence="2 3" key="1">
    <citation type="submission" date="2023-09" db="EMBL/GenBank/DDBJ databases">
        <authorList>
            <person name="Rey-Velasco X."/>
        </authorList>
    </citation>
    <scope>NUCLEOTIDE SEQUENCE [LARGE SCALE GENOMIC DNA]</scope>
    <source>
        <strain evidence="2 3">F363</strain>
    </source>
</reference>
<proteinExistence type="predicted"/>
<evidence type="ECO:0000313" key="3">
    <source>
        <dbReference type="Proteomes" id="UP001262889"/>
    </source>
</evidence>
<organism evidence="2 3">
    <name type="scientific">Autumnicola tepida</name>
    <dbReference type="NCBI Taxonomy" id="3075595"/>
    <lineage>
        <taxon>Bacteria</taxon>
        <taxon>Pseudomonadati</taxon>
        <taxon>Bacteroidota</taxon>
        <taxon>Flavobacteriia</taxon>
        <taxon>Flavobacteriales</taxon>
        <taxon>Flavobacteriaceae</taxon>
        <taxon>Autumnicola</taxon>
    </lineage>
</organism>
<feature type="transmembrane region" description="Helical" evidence="1">
    <location>
        <begin position="42"/>
        <end position="61"/>
    </location>
</feature>
<evidence type="ECO:0000256" key="1">
    <source>
        <dbReference type="SAM" id="Phobius"/>
    </source>
</evidence>
<evidence type="ECO:0000313" key="2">
    <source>
        <dbReference type="EMBL" id="MDT0643525.1"/>
    </source>
</evidence>
<gene>
    <name evidence="2" type="ORF">RM553_11840</name>
</gene>
<keyword evidence="3" id="KW-1185">Reference proteome</keyword>
<dbReference type="EMBL" id="JAVRHQ010000013">
    <property type="protein sequence ID" value="MDT0643525.1"/>
    <property type="molecule type" value="Genomic_DNA"/>
</dbReference>
<keyword evidence="1" id="KW-0812">Transmembrane</keyword>
<keyword evidence="1" id="KW-1133">Transmembrane helix</keyword>
<keyword evidence="1" id="KW-0472">Membrane</keyword>
<protein>
    <submittedName>
        <fullName evidence="2">Uncharacterized protein</fullName>
    </submittedName>
</protein>
<sequence>MTRITRKTGFFKNNQFLIFAIFWFLLAIAMFITSSLEENAPWFRRFLLPCLYLIPSILYFISALQIKGKNSEYIEWNEERLIVKKQGEKPIEYKLSDLKNLTVANNDLIIKAPKATGTMMSLKGYSEEELQKLQLEFSDFNRLKLL</sequence>
<comment type="caution">
    <text evidence="2">The sequence shown here is derived from an EMBL/GenBank/DDBJ whole genome shotgun (WGS) entry which is preliminary data.</text>
</comment>
<accession>A0ABU3CBW2</accession>